<comment type="caution">
    <text evidence="8">Lacks conserved residue(s) required for the propagation of feature annotation.</text>
</comment>
<feature type="binding site" evidence="8">
    <location>
        <position position="234"/>
    </location>
    <ligand>
        <name>ATP</name>
        <dbReference type="ChEBI" id="CHEBI:30616"/>
    </ligand>
</feature>
<dbReference type="GO" id="GO:0005737">
    <property type="term" value="C:cytoplasm"/>
    <property type="evidence" value="ECO:0007669"/>
    <property type="project" value="UniProtKB-SubCell"/>
</dbReference>
<dbReference type="SMART" id="SM00382">
    <property type="entry name" value="AAA"/>
    <property type="match status" value="1"/>
</dbReference>
<dbReference type="Gene3D" id="1.10.8.60">
    <property type="match status" value="1"/>
</dbReference>
<dbReference type="FunFam" id="3.40.50.300:FF:000668">
    <property type="entry name" value="Chromosomal replication initiator protein DnaA"/>
    <property type="match status" value="1"/>
</dbReference>
<feature type="domain" description="AAA+ ATPase" evidence="13">
    <location>
        <begin position="221"/>
        <end position="360"/>
    </location>
</feature>
<gene>
    <name evidence="8" type="primary">dnaA</name>
    <name evidence="15" type="ORF">BHAP_0455</name>
</gene>
<feature type="binding site" evidence="8">
    <location>
        <position position="232"/>
    </location>
    <ligand>
        <name>ATP</name>
        <dbReference type="ChEBI" id="CHEBI:30616"/>
    </ligand>
</feature>
<dbReference type="GO" id="GO:0005886">
    <property type="term" value="C:plasma membrane"/>
    <property type="evidence" value="ECO:0007669"/>
    <property type="project" value="TreeGrafter"/>
</dbReference>
<evidence type="ECO:0000313" key="15">
    <source>
        <dbReference type="EMBL" id="OZG66135.1"/>
    </source>
</evidence>
<feature type="domain" description="Chromosomal replication initiator DnaA C-terminal" evidence="14">
    <location>
        <begin position="436"/>
        <end position="505"/>
    </location>
</feature>
<dbReference type="AlphaFoldDB" id="A0A261G4K2"/>
<dbReference type="Proteomes" id="UP000216074">
    <property type="component" value="Unassembled WGS sequence"/>
</dbReference>
<keyword evidence="3 8" id="KW-0235">DNA replication</keyword>
<comment type="function">
    <text evidence="8 10">Plays an essential role in the initiation and regulation of chromosomal replication. ATP-DnaA binds to the origin of replication (oriC) to initiate formation of the DNA replication initiation complex once per cell cycle. Binds the DnaA box (a 9 base pair repeat at the origin) and separates the double-stranded (ds)DNA. Forms a right-handed helical filament on oriC DNA; dsDNA binds to the exterior of the filament while single-stranded (ss)DNA is stabiized in the filament's interior. The ATP-DnaA-oriC complex binds and stabilizes one strand of the AT-rich DNA unwinding element (DUE), permitting loading of DNA polymerase. After initiation quickly degrades to an ADP-DnaA complex that is not apt for DNA replication. Binds acidic phospholipids.</text>
</comment>
<dbReference type="InterPro" id="IPR013159">
    <property type="entry name" value="DnaA_C"/>
</dbReference>
<evidence type="ECO:0000256" key="6">
    <source>
        <dbReference type="ARBA" id="ARBA00023121"/>
    </source>
</evidence>
<dbReference type="GO" id="GO:0005524">
    <property type="term" value="F:ATP binding"/>
    <property type="evidence" value="ECO:0007669"/>
    <property type="project" value="UniProtKB-UniRule"/>
</dbReference>
<feature type="binding site" evidence="8">
    <location>
        <position position="235"/>
    </location>
    <ligand>
        <name>ATP</name>
        <dbReference type="ChEBI" id="CHEBI:30616"/>
    </ligand>
</feature>
<evidence type="ECO:0000256" key="1">
    <source>
        <dbReference type="ARBA" id="ARBA00006583"/>
    </source>
</evidence>
<evidence type="ECO:0000256" key="10">
    <source>
        <dbReference type="RuleBase" id="RU000577"/>
    </source>
</evidence>
<dbReference type="EMBL" id="MWWY01000008">
    <property type="protein sequence ID" value="OZG66135.1"/>
    <property type="molecule type" value="Genomic_DNA"/>
</dbReference>
<name>A0A261G4K2_9BIFI</name>
<dbReference type="Pfam" id="PF00308">
    <property type="entry name" value="Bac_DnaA"/>
    <property type="match status" value="1"/>
</dbReference>
<organism evidence="15 16">
    <name type="scientific">Bifidobacterium hapali</name>
    <dbReference type="NCBI Taxonomy" id="1630172"/>
    <lineage>
        <taxon>Bacteria</taxon>
        <taxon>Bacillati</taxon>
        <taxon>Actinomycetota</taxon>
        <taxon>Actinomycetes</taxon>
        <taxon>Bifidobacteriales</taxon>
        <taxon>Bifidobacteriaceae</taxon>
        <taxon>Bifidobacterium</taxon>
    </lineage>
</organism>
<dbReference type="GO" id="GO:0006275">
    <property type="term" value="P:regulation of DNA replication"/>
    <property type="evidence" value="ECO:0007669"/>
    <property type="project" value="UniProtKB-UniRule"/>
</dbReference>
<dbReference type="NCBIfam" id="TIGR00362">
    <property type="entry name" value="DnaA"/>
    <property type="match status" value="1"/>
</dbReference>
<dbReference type="Pfam" id="PF08299">
    <property type="entry name" value="Bac_DnaA_C"/>
    <property type="match status" value="1"/>
</dbReference>
<proteinExistence type="inferred from homology"/>
<dbReference type="Gene3D" id="1.10.1750.10">
    <property type="match status" value="1"/>
</dbReference>
<evidence type="ECO:0000256" key="8">
    <source>
        <dbReference type="HAMAP-Rule" id="MF_00377"/>
    </source>
</evidence>
<feature type="binding site" evidence="8">
    <location>
        <position position="236"/>
    </location>
    <ligand>
        <name>ATP</name>
        <dbReference type="ChEBI" id="CHEBI:30616"/>
    </ligand>
</feature>
<keyword evidence="4 8" id="KW-0547">Nucleotide-binding</keyword>
<dbReference type="CDD" id="cd06571">
    <property type="entry name" value="Bac_DnaA_C"/>
    <property type="match status" value="1"/>
</dbReference>
<evidence type="ECO:0000256" key="4">
    <source>
        <dbReference type="ARBA" id="ARBA00022741"/>
    </source>
</evidence>
<evidence type="ECO:0000256" key="11">
    <source>
        <dbReference type="RuleBase" id="RU004227"/>
    </source>
</evidence>
<dbReference type="GO" id="GO:0008289">
    <property type="term" value="F:lipid binding"/>
    <property type="evidence" value="ECO:0007669"/>
    <property type="project" value="UniProtKB-KW"/>
</dbReference>
<evidence type="ECO:0000259" key="13">
    <source>
        <dbReference type="SMART" id="SM00382"/>
    </source>
</evidence>
<dbReference type="SUPFAM" id="SSF48295">
    <property type="entry name" value="TrpR-like"/>
    <property type="match status" value="1"/>
</dbReference>
<dbReference type="SMART" id="SM00760">
    <property type="entry name" value="Bac_DnaA_C"/>
    <property type="match status" value="1"/>
</dbReference>
<dbReference type="RefSeq" id="WP_094729193.1">
    <property type="nucleotide sequence ID" value="NZ_MWWY01000008.1"/>
</dbReference>
<feature type="region of interest" description="Disordered" evidence="12">
    <location>
        <begin position="130"/>
        <end position="152"/>
    </location>
</feature>
<evidence type="ECO:0000256" key="9">
    <source>
        <dbReference type="NCBIfam" id="TIGR00362"/>
    </source>
</evidence>
<keyword evidence="6 8" id="KW-0446">Lipid-binding</keyword>
<dbReference type="OrthoDB" id="9807019at2"/>
<evidence type="ECO:0000259" key="14">
    <source>
        <dbReference type="SMART" id="SM00760"/>
    </source>
</evidence>
<dbReference type="InterPro" id="IPR020591">
    <property type="entry name" value="Chromosome_initiator_DnaA-like"/>
</dbReference>
<keyword evidence="2 8" id="KW-0963">Cytoplasm</keyword>
<evidence type="ECO:0000256" key="3">
    <source>
        <dbReference type="ARBA" id="ARBA00022705"/>
    </source>
</evidence>
<protein>
    <recommendedName>
        <fullName evidence="8 9">Chromosomal replication initiator protein DnaA</fullName>
    </recommendedName>
</protein>
<evidence type="ECO:0000256" key="12">
    <source>
        <dbReference type="SAM" id="MobiDB-lite"/>
    </source>
</evidence>
<comment type="subcellular location">
    <subcellularLocation>
        <location evidence="8">Cytoplasm</location>
    </subcellularLocation>
</comment>
<keyword evidence="5 8" id="KW-0067">ATP-binding</keyword>
<dbReference type="HAMAP" id="MF_00377">
    <property type="entry name" value="DnaA_bact"/>
    <property type="match status" value="1"/>
</dbReference>
<dbReference type="Gene3D" id="3.40.50.300">
    <property type="entry name" value="P-loop containing nucleotide triphosphate hydrolases"/>
    <property type="match status" value="1"/>
</dbReference>
<comment type="similarity">
    <text evidence="1 8 11">Belongs to the DnaA family.</text>
</comment>
<evidence type="ECO:0000256" key="2">
    <source>
        <dbReference type="ARBA" id="ARBA00022490"/>
    </source>
</evidence>
<dbReference type="GO" id="GO:0006270">
    <property type="term" value="P:DNA replication initiation"/>
    <property type="evidence" value="ECO:0007669"/>
    <property type="project" value="UniProtKB-UniRule"/>
</dbReference>
<evidence type="ECO:0000256" key="5">
    <source>
        <dbReference type="ARBA" id="ARBA00022840"/>
    </source>
</evidence>
<keyword evidence="7 8" id="KW-0238">DNA-binding</keyword>
<dbReference type="InterPro" id="IPR001957">
    <property type="entry name" value="Chromosome_initiator_DnaA"/>
</dbReference>
<dbReference type="SUPFAM" id="SSF52540">
    <property type="entry name" value="P-loop containing nucleoside triphosphate hydrolases"/>
    <property type="match status" value="1"/>
</dbReference>
<dbReference type="InterPro" id="IPR027417">
    <property type="entry name" value="P-loop_NTPase"/>
</dbReference>
<dbReference type="InterPro" id="IPR003593">
    <property type="entry name" value="AAA+_ATPase"/>
</dbReference>
<comment type="domain">
    <text evidence="8">Domain I is involved in oligomerization and binding regulators, domain II is flexibile and of varying length in different bacteria, domain III forms the AAA+ region, while domain IV binds dsDNA.</text>
</comment>
<evidence type="ECO:0000313" key="16">
    <source>
        <dbReference type="Proteomes" id="UP000216074"/>
    </source>
</evidence>
<dbReference type="GO" id="GO:0003688">
    <property type="term" value="F:DNA replication origin binding"/>
    <property type="evidence" value="ECO:0007669"/>
    <property type="project" value="UniProtKB-UniRule"/>
</dbReference>
<dbReference type="PRINTS" id="PR00051">
    <property type="entry name" value="DNAA"/>
</dbReference>
<dbReference type="InterPro" id="IPR010921">
    <property type="entry name" value="Trp_repressor/repl_initiator"/>
</dbReference>
<accession>A0A261G4K2</accession>
<comment type="subunit">
    <text evidence="8">Oligomerizes as a right-handed, spiral filament on DNA at oriC.</text>
</comment>
<evidence type="ECO:0000256" key="7">
    <source>
        <dbReference type="ARBA" id="ARBA00023125"/>
    </source>
</evidence>
<sequence length="533" mass="58882">MAHTPQDPAAQASRIWADALALLKHNSSLTARDKGWLEGVIPEAVFGTTIVLCVENLATQQALQKDLNEPLLHALHIASGVAMFPAFKVEPRHAETLTPSVHEPQGVSHTAALVDPDYDVRTAPTVADLGQESYRPDDQPIPARPVRSARPLASPMIPTPAPRPLAPAIPEGTFAASRTQVASDPVTHLNKNATFDTFVPGDSNRFARTVALAVAEGSGRDFNPLCIYGGSGLGKTHLLNAIGNYALVKDPTLKVRYVTSEEFTNEFIEALQNPNQSQGQIAEFNRRYREVDVLLIDDIQFLGGKDATLEQFFHTFNTLYQANKRIVIASDVPPKNLKGFEARLISRFESGLPVDVKPPDLETRIAILRMMASMQHTDIPNDVLDLIAERFTENIRELEGALTRVSAAASLNKQTVTRALAEQTLQDFFTADVEIKPTDIIGQVANYFHLTFDDIVGKGRTKNVSIARQIAMYLCRENTGMSLVDIGEVFHGRDHTTVMHAVKQINQKMQQKQEIYNYVMELTLRLKQHSNGK</sequence>
<dbReference type="PANTHER" id="PTHR30050">
    <property type="entry name" value="CHROMOSOMAL REPLICATION INITIATOR PROTEIN DNAA"/>
    <property type="match status" value="1"/>
</dbReference>
<dbReference type="InterPro" id="IPR013317">
    <property type="entry name" value="DnaA_dom"/>
</dbReference>
<reference evidence="15 16" key="1">
    <citation type="journal article" date="2017" name="BMC Genomics">
        <title>Comparative genomic and phylogenomic analyses of the Bifidobacteriaceae family.</title>
        <authorList>
            <person name="Lugli G.A."/>
            <person name="Milani C."/>
            <person name="Turroni F."/>
            <person name="Duranti S."/>
            <person name="Mancabelli L."/>
            <person name="Mangifesta M."/>
            <person name="Ferrario C."/>
            <person name="Modesto M."/>
            <person name="Mattarelli P."/>
            <person name="Jiri K."/>
            <person name="van Sinderen D."/>
            <person name="Ventura M."/>
        </authorList>
    </citation>
    <scope>NUCLEOTIDE SEQUENCE [LARGE SCALE GENOMIC DNA]</scope>
    <source>
        <strain evidence="15 16">DSM 100202</strain>
    </source>
</reference>
<feature type="region of interest" description="Domain IV, binds dsDNA" evidence="8">
    <location>
        <begin position="410"/>
        <end position="533"/>
    </location>
</feature>
<feature type="region of interest" description="Domain I, interacts with DnaA modulators" evidence="8">
    <location>
        <begin position="1"/>
        <end position="112"/>
    </location>
</feature>
<dbReference type="PANTHER" id="PTHR30050:SF2">
    <property type="entry name" value="CHROMOSOMAL REPLICATION INITIATOR PROTEIN DNAA"/>
    <property type="match status" value="1"/>
</dbReference>
<keyword evidence="16" id="KW-1185">Reference proteome</keyword>
<comment type="caution">
    <text evidence="15">The sequence shown here is derived from an EMBL/GenBank/DDBJ whole genome shotgun (WGS) entry which is preliminary data.</text>
</comment>
<dbReference type="CDD" id="cd00009">
    <property type="entry name" value="AAA"/>
    <property type="match status" value="1"/>
</dbReference>